<feature type="domain" description="DUF7495" evidence="3">
    <location>
        <begin position="340"/>
        <end position="440"/>
    </location>
</feature>
<feature type="domain" description="DUF7495" evidence="3">
    <location>
        <begin position="817"/>
        <end position="928"/>
    </location>
</feature>
<dbReference type="AlphaFoldDB" id="A0ABD3QZH0"/>
<evidence type="ECO:0000256" key="1">
    <source>
        <dbReference type="SAM" id="MobiDB-lite"/>
    </source>
</evidence>
<evidence type="ECO:0000313" key="4">
    <source>
        <dbReference type="EMBL" id="KAL3803565.1"/>
    </source>
</evidence>
<feature type="region of interest" description="Disordered" evidence="1">
    <location>
        <begin position="600"/>
        <end position="638"/>
    </location>
</feature>
<feature type="region of interest" description="Disordered" evidence="1">
    <location>
        <begin position="171"/>
        <end position="190"/>
    </location>
</feature>
<keyword evidence="5" id="KW-1185">Reference proteome</keyword>
<feature type="compositionally biased region" description="Basic and acidic residues" evidence="1">
    <location>
        <begin position="269"/>
        <end position="282"/>
    </location>
</feature>
<feature type="domain" description="DUF7495" evidence="3">
    <location>
        <begin position="653"/>
        <end position="766"/>
    </location>
</feature>
<keyword evidence="2" id="KW-0812">Transmembrane</keyword>
<dbReference type="EMBL" id="JALLPJ020000067">
    <property type="protein sequence ID" value="KAL3803565.1"/>
    <property type="molecule type" value="Genomic_DNA"/>
</dbReference>
<proteinExistence type="predicted"/>
<keyword evidence="2" id="KW-0472">Membrane</keyword>
<feature type="compositionally biased region" description="Low complexity" evidence="1">
    <location>
        <begin position="106"/>
        <end position="118"/>
    </location>
</feature>
<accession>A0ABD3QZH0</accession>
<sequence>MSESERHRADDDIEALASGSYRTPNGEADLLDSESKRRSSDPPASPTPSSSSTNKPKDKQARLEARLAKRTNKVMTAYKSYLAQIESEPSTPNDQVPKISKRSSDDYSQSESSEYNSSFTNIEVGRPPFFKNDYQDTTNIAPYKDEEGDPFPSASEYKDGLVQRSWTYRRENSRDPPEHQFTDTAPHHQEATFLDYEDIRSKFGIEAEGDSSIARTTSYKYPILYSRRVKRGLLLIALGAVVIGISAGVASAKKKKALPDWEAKLAEIQEEEQEKHQSHKQAEVGGESLDGEVMSERPPLSEGVEGVEAPVMENDESDVAVSVGAPTSYKEVVKKFNPIAFDRSKGWDGTTYNDAVKFCSELEDRTLCPYDAVCPLGVASKPAGGYKVTGSWMAISDEPNGWVHLGSIDSCTKYEETYSSPPEWGLTGKEETTKNIMCCRITGESPKATAIQETTKENEEPAIVLNASEIAPLTDEEKQQVKFVSDRLQPIFYDRSHGWEGQTYSEALEFCASRESRVPCPYTAVCPNGRGRPPLGGVKENTKGSFVPIIDTPNQWVQLSSRGVCELHSSLYGSPPEWGLTGEHNEEMTRNIVCCKEPEDSFDDAGDDSSEQVEDSASSQTEVYETKDTPESSIATSLTSAEQSVLDIMHPHWFGRKHGYQGTTWNDAVEFCKNVGGMSVCPLEAYCPNGPDVKNRPPLFLDQDAFDGEQWAPTSLHSNSWIMVGTTDGDASSTCKTHEELHNDKTPSWGEDGSFTQLKENVMCCVSPKSSAESISETDDTGNSSQTASNTASNTVTAPNNALDMEVLMQNQLKPLWLGVDEGWTGGSHDDAVAFCKTIRGKQLCPYSAYCPHGSGQPVMGRHKTDFNAEGELYAPVFGNENHWVQIGQKGGNSATTCMSHYQLEGSNPSWGLTTDKLELKKYVMCCTMNTNIRNRYASNNQKYK</sequence>
<feature type="compositionally biased region" description="Basic and acidic residues" evidence="1">
    <location>
        <begin position="55"/>
        <end position="67"/>
    </location>
</feature>
<dbReference type="Pfam" id="PF24325">
    <property type="entry name" value="DUF7495"/>
    <property type="match status" value="4"/>
</dbReference>
<feature type="region of interest" description="Disordered" evidence="1">
    <location>
        <begin position="1"/>
        <end position="71"/>
    </location>
</feature>
<dbReference type="InterPro" id="IPR055918">
    <property type="entry name" value="DUF7495"/>
</dbReference>
<evidence type="ECO:0000313" key="5">
    <source>
        <dbReference type="Proteomes" id="UP001530400"/>
    </source>
</evidence>
<feature type="region of interest" description="Disordered" evidence="1">
    <location>
        <begin position="269"/>
        <end position="312"/>
    </location>
</feature>
<gene>
    <name evidence="4" type="ORF">ACHAWO_012880</name>
</gene>
<feature type="compositionally biased region" description="Basic and acidic residues" evidence="1">
    <location>
        <begin position="1"/>
        <end position="10"/>
    </location>
</feature>
<feature type="compositionally biased region" description="Low complexity" evidence="1">
    <location>
        <begin position="783"/>
        <end position="797"/>
    </location>
</feature>
<organism evidence="4 5">
    <name type="scientific">Cyclotella atomus</name>
    <dbReference type="NCBI Taxonomy" id="382360"/>
    <lineage>
        <taxon>Eukaryota</taxon>
        <taxon>Sar</taxon>
        <taxon>Stramenopiles</taxon>
        <taxon>Ochrophyta</taxon>
        <taxon>Bacillariophyta</taxon>
        <taxon>Coscinodiscophyceae</taxon>
        <taxon>Thalassiosirophycidae</taxon>
        <taxon>Stephanodiscales</taxon>
        <taxon>Stephanodiscaceae</taxon>
        <taxon>Cyclotella</taxon>
    </lineage>
</organism>
<feature type="transmembrane region" description="Helical" evidence="2">
    <location>
        <begin position="232"/>
        <end position="250"/>
    </location>
</feature>
<feature type="domain" description="DUF7495" evidence="3">
    <location>
        <begin position="492"/>
        <end position="596"/>
    </location>
</feature>
<evidence type="ECO:0000256" key="2">
    <source>
        <dbReference type="SAM" id="Phobius"/>
    </source>
</evidence>
<keyword evidence="2" id="KW-1133">Transmembrane helix</keyword>
<evidence type="ECO:0000259" key="3">
    <source>
        <dbReference type="Pfam" id="PF24325"/>
    </source>
</evidence>
<feature type="compositionally biased region" description="Acidic residues" evidence="1">
    <location>
        <begin position="600"/>
        <end position="614"/>
    </location>
</feature>
<feature type="region of interest" description="Disordered" evidence="1">
    <location>
        <begin position="83"/>
        <end position="135"/>
    </location>
</feature>
<protein>
    <recommendedName>
        <fullName evidence="3">DUF7495 domain-containing protein</fullName>
    </recommendedName>
</protein>
<name>A0ABD3QZH0_9STRA</name>
<dbReference type="Proteomes" id="UP001530400">
    <property type="component" value="Unassembled WGS sequence"/>
</dbReference>
<reference evidence="4 5" key="1">
    <citation type="submission" date="2024-10" db="EMBL/GenBank/DDBJ databases">
        <title>Updated reference genomes for cyclostephanoid diatoms.</title>
        <authorList>
            <person name="Roberts W.R."/>
            <person name="Alverson A.J."/>
        </authorList>
    </citation>
    <scope>NUCLEOTIDE SEQUENCE [LARGE SCALE GENOMIC DNA]</scope>
    <source>
        <strain evidence="4 5">AJA010-31</strain>
    </source>
</reference>
<feature type="region of interest" description="Disordered" evidence="1">
    <location>
        <begin position="772"/>
        <end position="797"/>
    </location>
</feature>
<comment type="caution">
    <text evidence="4">The sequence shown here is derived from an EMBL/GenBank/DDBJ whole genome shotgun (WGS) entry which is preliminary data.</text>
</comment>